<keyword evidence="3" id="KW-0732">Signal</keyword>
<dbReference type="GO" id="GO:0046491">
    <property type="term" value="P:L-methylmalonyl-CoA metabolic process"/>
    <property type="evidence" value="ECO:0007669"/>
    <property type="project" value="TreeGrafter"/>
</dbReference>
<gene>
    <name evidence="5" type="ORF">SOCE26_001140</name>
</gene>
<dbReference type="InterPro" id="IPR037523">
    <property type="entry name" value="VOC_core"/>
</dbReference>
<evidence type="ECO:0000256" key="2">
    <source>
        <dbReference type="SAM" id="MobiDB-lite"/>
    </source>
</evidence>
<evidence type="ECO:0000313" key="5">
    <source>
        <dbReference type="EMBL" id="AUX38736.1"/>
    </source>
</evidence>
<dbReference type="InterPro" id="IPR004360">
    <property type="entry name" value="Glyas_Fos-R_dOase_dom"/>
</dbReference>
<dbReference type="GO" id="GO:0004493">
    <property type="term" value="F:methylmalonyl-CoA epimerase activity"/>
    <property type="evidence" value="ECO:0007669"/>
    <property type="project" value="TreeGrafter"/>
</dbReference>
<dbReference type="PROSITE" id="PS51819">
    <property type="entry name" value="VOC"/>
    <property type="match status" value="2"/>
</dbReference>
<dbReference type="InterPro" id="IPR051785">
    <property type="entry name" value="MMCE/EMCE_epimerase"/>
</dbReference>
<dbReference type="RefSeq" id="WP_234023264.1">
    <property type="nucleotide sequence ID" value="NZ_CP012673.1"/>
</dbReference>
<accession>A0A2L0EHF8</accession>
<sequence length="289" mass="30295">MKMILILVMLALGGCMADDTKSSSAAAGPAAASAVARYQVTDVDRAVRFYTERLGFALDLQAGTEFAAVSRGDLHLLLSGPGSSGARPMPDGRAQVAGGWNRVVLYVDDFAAIIDRLRAAGTPFRNDIERGTGGAQIQIEDPDGNPVELHEASEGSTSAAAGPAATSAVVRYQVADVDRAVRFYTERLGFALDLQAGTEFAAVSRGDLHLLLSGPGSSGARPMPDGRAQVAGGWNRVVLYVDDFAVIIDRLRAAGTPFRNDIERGTGGAQIQIEDPDGNPVELHEASEG</sequence>
<organism evidence="5 6">
    <name type="scientific">Sorangium cellulosum</name>
    <name type="common">Polyangium cellulosum</name>
    <dbReference type="NCBI Taxonomy" id="56"/>
    <lineage>
        <taxon>Bacteria</taxon>
        <taxon>Pseudomonadati</taxon>
        <taxon>Myxococcota</taxon>
        <taxon>Polyangia</taxon>
        <taxon>Polyangiales</taxon>
        <taxon>Polyangiaceae</taxon>
        <taxon>Sorangium</taxon>
    </lineage>
</organism>
<reference evidence="5 6" key="1">
    <citation type="submission" date="2015-09" db="EMBL/GenBank/DDBJ databases">
        <title>Sorangium comparison.</title>
        <authorList>
            <person name="Zaburannyi N."/>
            <person name="Bunk B."/>
            <person name="Overmann J."/>
            <person name="Mueller R."/>
        </authorList>
    </citation>
    <scope>NUCLEOTIDE SEQUENCE [LARGE SCALE GENOMIC DNA]</scope>
    <source>
        <strain evidence="5 6">So ce26</strain>
    </source>
</reference>
<dbReference type="InterPro" id="IPR029068">
    <property type="entry name" value="Glyas_Bleomycin-R_OHBP_Dase"/>
</dbReference>
<feature type="chain" id="PRO_5014772359" description="VOC domain-containing protein" evidence="3">
    <location>
        <begin position="18"/>
        <end position="289"/>
    </location>
</feature>
<dbReference type="GO" id="GO:0046872">
    <property type="term" value="F:metal ion binding"/>
    <property type="evidence" value="ECO:0007669"/>
    <property type="project" value="UniProtKB-KW"/>
</dbReference>
<evidence type="ECO:0000259" key="4">
    <source>
        <dbReference type="PROSITE" id="PS51819"/>
    </source>
</evidence>
<protein>
    <recommendedName>
        <fullName evidence="4">VOC domain-containing protein</fullName>
    </recommendedName>
</protein>
<evidence type="ECO:0000256" key="3">
    <source>
        <dbReference type="SAM" id="SignalP"/>
    </source>
</evidence>
<feature type="signal peptide" evidence="3">
    <location>
        <begin position="1"/>
        <end position="17"/>
    </location>
</feature>
<feature type="domain" description="VOC" evidence="4">
    <location>
        <begin position="31"/>
        <end position="152"/>
    </location>
</feature>
<dbReference type="PANTHER" id="PTHR43048:SF3">
    <property type="entry name" value="METHYLMALONYL-COA EPIMERASE, MITOCHONDRIAL"/>
    <property type="match status" value="1"/>
</dbReference>
<feature type="domain" description="VOC" evidence="4">
    <location>
        <begin position="165"/>
        <end position="286"/>
    </location>
</feature>
<dbReference type="AlphaFoldDB" id="A0A2L0EHF8"/>
<proteinExistence type="predicted"/>
<dbReference type="PANTHER" id="PTHR43048">
    <property type="entry name" value="METHYLMALONYL-COA EPIMERASE"/>
    <property type="match status" value="1"/>
</dbReference>
<evidence type="ECO:0000313" key="6">
    <source>
        <dbReference type="Proteomes" id="UP000238348"/>
    </source>
</evidence>
<feature type="region of interest" description="Disordered" evidence="2">
    <location>
        <begin position="135"/>
        <end position="160"/>
    </location>
</feature>
<keyword evidence="1" id="KW-0479">Metal-binding</keyword>
<dbReference type="Pfam" id="PF00903">
    <property type="entry name" value="Glyoxalase"/>
    <property type="match status" value="2"/>
</dbReference>
<evidence type="ECO:0000256" key="1">
    <source>
        <dbReference type="ARBA" id="ARBA00022723"/>
    </source>
</evidence>
<dbReference type="SUPFAM" id="SSF54593">
    <property type="entry name" value="Glyoxalase/Bleomycin resistance protein/Dihydroxybiphenyl dioxygenase"/>
    <property type="match status" value="2"/>
</dbReference>
<dbReference type="EMBL" id="CP012673">
    <property type="protein sequence ID" value="AUX38736.1"/>
    <property type="molecule type" value="Genomic_DNA"/>
</dbReference>
<dbReference type="Gene3D" id="3.10.180.10">
    <property type="entry name" value="2,3-Dihydroxybiphenyl 1,2-Dioxygenase, domain 1"/>
    <property type="match status" value="2"/>
</dbReference>
<dbReference type="PROSITE" id="PS51257">
    <property type="entry name" value="PROKAR_LIPOPROTEIN"/>
    <property type="match status" value="1"/>
</dbReference>
<dbReference type="Proteomes" id="UP000238348">
    <property type="component" value="Chromosome"/>
</dbReference>
<feature type="region of interest" description="Disordered" evidence="2">
    <location>
        <begin position="269"/>
        <end position="289"/>
    </location>
</feature>
<name>A0A2L0EHF8_SORCE</name>